<protein>
    <submittedName>
        <fullName evidence="2">Phosphotransferase</fullName>
    </submittedName>
</protein>
<proteinExistence type="predicted"/>
<dbReference type="AlphaFoldDB" id="A0A8J6NC82"/>
<name>A0A8J6NC82_9BACT</name>
<evidence type="ECO:0000313" key="3">
    <source>
        <dbReference type="Proteomes" id="UP000614424"/>
    </source>
</evidence>
<reference evidence="2 3" key="1">
    <citation type="submission" date="2020-08" db="EMBL/GenBank/DDBJ databases">
        <title>Bridging the membrane lipid divide: bacteria of the FCB group superphylum have the potential to synthesize archaeal ether lipids.</title>
        <authorList>
            <person name="Villanueva L."/>
            <person name="Von Meijenfeldt F.A.B."/>
            <person name="Westbye A.B."/>
            <person name="Yadav S."/>
            <person name="Hopmans E.C."/>
            <person name="Dutilh B.E."/>
            <person name="Sinninghe Damste J.S."/>
        </authorList>
    </citation>
    <scope>NUCLEOTIDE SEQUENCE [LARGE SCALE GENOMIC DNA]</scope>
    <source>
        <strain evidence="2">NIOZ-UU47</strain>
    </source>
</reference>
<evidence type="ECO:0000259" key="1">
    <source>
        <dbReference type="Pfam" id="PF01636"/>
    </source>
</evidence>
<organism evidence="2 3">
    <name type="scientific">Candidatus Desulfobia pelagia</name>
    <dbReference type="NCBI Taxonomy" id="2841692"/>
    <lineage>
        <taxon>Bacteria</taxon>
        <taxon>Pseudomonadati</taxon>
        <taxon>Thermodesulfobacteriota</taxon>
        <taxon>Desulfobulbia</taxon>
        <taxon>Desulfobulbales</taxon>
        <taxon>Desulfobulbaceae</taxon>
        <taxon>Candidatus Desulfobia</taxon>
    </lineage>
</organism>
<comment type="caution">
    <text evidence="2">The sequence shown here is derived from an EMBL/GenBank/DDBJ whole genome shotgun (WGS) entry which is preliminary data.</text>
</comment>
<gene>
    <name evidence="2" type="ORF">H8E41_03815</name>
</gene>
<sequence length="356" mass="40665">MVFEIDNKYRVIIQNLLKKGGFGSFTSLGQVEALAGDGSDRLFFRLHLSDCPPLVAIIASPFFDKGLIETKSTFQIGTHLFDKGVPVPEIFAFEARDGAVLCADLGDTHLQKICSIGGFKEAERYYKQAIDALVKLQFEGANNFDLRFCWDTPRYNEKLMLERESGYFYRSFCRDFMGRIPDDSRVTLEFQKIAQRAGCQSTEYLLHRDFQSRNLMVHKEKVYIIDFQGARMGPLAYDLASLLIDPYAGLSESQQETLYRYYIDSITQKVVLDPDLFYEGFLHLSLQRNLQILGAFAFLSQVKGKDFFKQYIFPAAHSLAALLGKIPGNTYPFLAGLIKEIIEQMEEENIYRTVII</sequence>
<dbReference type="InterPro" id="IPR002575">
    <property type="entry name" value="Aminoglycoside_PTrfase"/>
</dbReference>
<dbReference type="Pfam" id="PF01636">
    <property type="entry name" value="APH"/>
    <property type="match status" value="1"/>
</dbReference>
<dbReference type="InterPro" id="IPR011009">
    <property type="entry name" value="Kinase-like_dom_sf"/>
</dbReference>
<feature type="domain" description="Aminoglycoside phosphotransferase" evidence="1">
    <location>
        <begin position="66"/>
        <end position="262"/>
    </location>
</feature>
<dbReference type="SUPFAM" id="SSF56112">
    <property type="entry name" value="Protein kinase-like (PK-like)"/>
    <property type="match status" value="1"/>
</dbReference>
<dbReference type="Gene3D" id="3.90.1200.10">
    <property type="match status" value="1"/>
</dbReference>
<dbReference type="Proteomes" id="UP000614424">
    <property type="component" value="Unassembled WGS sequence"/>
</dbReference>
<accession>A0A8J6NC82</accession>
<dbReference type="EMBL" id="JACNJZ010000065">
    <property type="protein sequence ID" value="MBC8317007.1"/>
    <property type="molecule type" value="Genomic_DNA"/>
</dbReference>
<dbReference type="Gene3D" id="3.30.200.20">
    <property type="entry name" value="Phosphorylase Kinase, domain 1"/>
    <property type="match status" value="1"/>
</dbReference>
<evidence type="ECO:0000313" key="2">
    <source>
        <dbReference type="EMBL" id="MBC8317007.1"/>
    </source>
</evidence>